<organism evidence="1 2">
    <name type="scientific">Pseudomonas syringae pv. maculicola</name>
    <dbReference type="NCBI Taxonomy" id="59511"/>
    <lineage>
        <taxon>Bacteria</taxon>
        <taxon>Pseudomonadati</taxon>
        <taxon>Pseudomonadota</taxon>
        <taxon>Gammaproteobacteria</taxon>
        <taxon>Pseudomonadales</taxon>
        <taxon>Pseudomonadaceae</taxon>
        <taxon>Pseudomonas</taxon>
    </lineage>
</organism>
<sequence length="111" mass="12326">MVESSFILHQHTPALQSVDPRGLSVASILLCRSSIDHEPEMRISQASFDVAGRLVSRWDPRLLADRAPANLSVIHCTTRCSGRRRFLKMYTASSVCFMAALIRPRITSAVS</sequence>
<protein>
    <submittedName>
        <fullName evidence="1">Insecticidal toxin protein</fullName>
    </submittedName>
</protein>
<reference evidence="1 2" key="1">
    <citation type="submission" date="2018-08" db="EMBL/GenBank/DDBJ databases">
        <title>Recombination of ecologically and evolutionarily significant loci maintains genetic cohesion in the Pseudomonas syringae species complex.</title>
        <authorList>
            <person name="Dillon M."/>
            <person name="Thakur S."/>
            <person name="Almeida R.N.D."/>
            <person name="Weir B.S."/>
            <person name="Guttman D.S."/>
        </authorList>
    </citation>
    <scope>NUCLEOTIDE SEQUENCE [LARGE SCALE GENOMIC DNA]</scope>
    <source>
        <strain evidence="1 2">88_10</strain>
    </source>
</reference>
<gene>
    <name evidence="1" type="ORF">APX70_04840</name>
</gene>
<evidence type="ECO:0000313" key="1">
    <source>
        <dbReference type="EMBL" id="RML89519.1"/>
    </source>
</evidence>
<dbReference type="EMBL" id="RBNL01001446">
    <property type="protein sequence ID" value="RML89519.1"/>
    <property type="molecule type" value="Genomic_DNA"/>
</dbReference>
<dbReference type="AlphaFoldDB" id="A0A3M2ZMN2"/>
<accession>A0A3M2ZMN2</accession>
<proteinExistence type="predicted"/>
<comment type="caution">
    <text evidence="1">The sequence shown here is derived from an EMBL/GenBank/DDBJ whole genome shotgun (WGS) entry which is preliminary data.</text>
</comment>
<dbReference type="Proteomes" id="UP000282378">
    <property type="component" value="Unassembled WGS sequence"/>
</dbReference>
<evidence type="ECO:0000313" key="2">
    <source>
        <dbReference type="Proteomes" id="UP000282378"/>
    </source>
</evidence>
<name>A0A3M2ZMN2_PSEYM</name>